<feature type="region of interest" description="Disordered" evidence="5">
    <location>
        <begin position="315"/>
        <end position="398"/>
    </location>
</feature>
<dbReference type="PANTHER" id="PTHR15454">
    <property type="entry name" value="NISCHARIN RELATED"/>
    <property type="match status" value="1"/>
</dbReference>
<feature type="region of interest" description="Disordered" evidence="5">
    <location>
        <begin position="32"/>
        <end position="56"/>
    </location>
</feature>
<evidence type="ECO:0000256" key="3">
    <source>
        <dbReference type="ARBA" id="ARBA00022614"/>
    </source>
</evidence>
<dbReference type="SUPFAM" id="SSF52075">
    <property type="entry name" value="Outer arm dynein light chain 1"/>
    <property type="match status" value="1"/>
</dbReference>
<feature type="region of interest" description="Disordered" evidence="5">
    <location>
        <begin position="279"/>
        <end position="298"/>
    </location>
</feature>
<evidence type="ECO:0008006" key="8">
    <source>
        <dbReference type="Google" id="ProtNLM"/>
    </source>
</evidence>
<feature type="compositionally biased region" description="Polar residues" evidence="5">
    <location>
        <begin position="36"/>
        <end position="51"/>
    </location>
</feature>
<comment type="subcellular location">
    <subcellularLocation>
        <location evidence="1">Cytoplasm</location>
    </subcellularLocation>
</comment>
<dbReference type="EMBL" id="JBHFEH010000036">
    <property type="protein sequence ID" value="KAL2051314.1"/>
    <property type="molecule type" value="Genomic_DNA"/>
</dbReference>
<protein>
    <recommendedName>
        <fullName evidence="8">Leucine-rich repeat-containing protein</fullName>
    </recommendedName>
</protein>
<dbReference type="Gene3D" id="3.80.10.10">
    <property type="entry name" value="Ribonuclease Inhibitor"/>
    <property type="match status" value="2"/>
</dbReference>
<dbReference type="InterPro" id="IPR032675">
    <property type="entry name" value="LRR_dom_sf"/>
</dbReference>
<name>A0ABR4B0A1_9LECA</name>
<evidence type="ECO:0000313" key="7">
    <source>
        <dbReference type="Proteomes" id="UP001590951"/>
    </source>
</evidence>
<evidence type="ECO:0000256" key="5">
    <source>
        <dbReference type="SAM" id="MobiDB-lite"/>
    </source>
</evidence>
<feature type="compositionally biased region" description="Low complexity" evidence="5">
    <location>
        <begin position="353"/>
        <end position="364"/>
    </location>
</feature>
<reference evidence="6 7" key="1">
    <citation type="submission" date="2024-09" db="EMBL/GenBank/DDBJ databases">
        <title>Rethinking Asexuality: The Enigmatic Case of Functional Sexual Genes in Lepraria (Stereocaulaceae).</title>
        <authorList>
            <person name="Doellman M."/>
            <person name="Sun Y."/>
            <person name="Barcenas-Pena A."/>
            <person name="Lumbsch H.T."/>
            <person name="Grewe F."/>
        </authorList>
    </citation>
    <scope>NUCLEOTIDE SEQUENCE [LARGE SCALE GENOMIC DNA]</scope>
    <source>
        <strain evidence="6 7">Grewe 0041</strain>
    </source>
</reference>
<gene>
    <name evidence="6" type="ORF">ABVK25_008366</name>
</gene>
<proteinExistence type="predicted"/>
<dbReference type="InterPro" id="IPR001611">
    <property type="entry name" value="Leu-rich_rpt"/>
</dbReference>
<dbReference type="Proteomes" id="UP001590951">
    <property type="component" value="Unassembled WGS sequence"/>
</dbReference>
<accession>A0ABR4B0A1</accession>
<evidence type="ECO:0000256" key="1">
    <source>
        <dbReference type="ARBA" id="ARBA00004496"/>
    </source>
</evidence>
<dbReference type="Pfam" id="PF13855">
    <property type="entry name" value="LRR_8"/>
    <property type="match status" value="1"/>
</dbReference>
<feature type="compositionally biased region" description="Low complexity" evidence="5">
    <location>
        <begin position="378"/>
        <end position="398"/>
    </location>
</feature>
<keyword evidence="4" id="KW-0677">Repeat</keyword>
<evidence type="ECO:0000313" key="6">
    <source>
        <dbReference type="EMBL" id="KAL2051314.1"/>
    </source>
</evidence>
<dbReference type="PROSITE" id="PS51450">
    <property type="entry name" value="LRR"/>
    <property type="match status" value="2"/>
</dbReference>
<sequence length="820" mass="90951">MDSVDGQVFVKNLAQFVRTHEKALANALQLRRQAPKNGQASNEASPTPYQYSTSSSSTSSTLATALSLGALNFSSHNIKPTTLSLTSHHLYYLLDRFEEMGIPIGPMNVRLENIHTEASPANYVSFLSQSQRSRGRSDRDSVHSVSSVRSVMSGMSTLWSGFGLGSSNTTAKTEKAKAQLLIDLRYLYSAFTKIPCLRLCPDRKARLIGGYEEFPFDTAVPLFAFKNVSALEICDIDFRQFFGWDKMAEQLRSLTVKRANVDDPTDLFVNIVLDDMDKRRRRSSKAQSSPVLPWPTSPSLRFNDVGRTNFSLPSQMVDAPLSHSPRPIPNPRNNHHFQRETESPGHRKRPRTKSTSPTRPTSSRQDGSYRQVRSNPANNIKRSGSGSSNSSSNSRSGISSNLLTSGILPASKWRFLRHLSLADNSLTSMTGSSLAPLSNNLHSLDLSSNLFTEMPDCLATLTALRALNLSKCMVESLHSLTRSPLPAITALNLRANRLVSIAGIEHLLSLERLDLRDNRIQDPTELARLTGSPDIHEVYVLRNPFVKTHGSYRVTIFNLFRATPGYHEDILIDSSLPGYSERRQLKDRVAEPEKVPEVKPLPIEPAASLPSHINTLEDTAIGEEMEGVQRPPLQTTQSEFAVGSGRRRKGTRRRIVDLARDQSPPVIHQQAPMEMPHEISRPSLTGSFTDDMSPKNKPSLLPPLQVHPEIPSPQQFQTIDLPHRLPADVSDKGRSLATEIHSLNRNGTLNPNAEEFRQKIEAFKDEVGTKWLSMVPELSGSQHVNVPTSNSHYKHVGLMRPEPAFRASSQGIVSGSRTLG</sequence>
<evidence type="ECO:0000256" key="2">
    <source>
        <dbReference type="ARBA" id="ARBA00022490"/>
    </source>
</evidence>
<dbReference type="PANTHER" id="PTHR15454:SF69">
    <property type="entry name" value="SERINE_THREONINE-PROTEIN KINASE 11-INTERACTING PROTEIN"/>
    <property type="match status" value="1"/>
</dbReference>
<evidence type="ECO:0000256" key="4">
    <source>
        <dbReference type="ARBA" id="ARBA00022737"/>
    </source>
</evidence>
<keyword evidence="7" id="KW-1185">Reference proteome</keyword>
<keyword evidence="2" id="KW-0963">Cytoplasm</keyword>
<organism evidence="6 7">
    <name type="scientific">Lepraria finkii</name>
    <dbReference type="NCBI Taxonomy" id="1340010"/>
    <lineage>
        <taxon>Eukaryota</taxon>
        <taxon>Fungi</taxon>
        <taxon>Dikarya</taxon>
        <taxon>Ascomycota</taxon>
        <taxon>Pezizomycotina</taxon>
        <taxon>Lecanoromycetes</taxon>
        <taxon>OSLEUM clade</taxon>
        <taxon>Lecanoromycetidae</taxon>
        <taxon>Lecanorales</taxon>
        <taxon>Lecanorineae</taxon>
        <taxon>Stereocaulaceae</taxon>
        <taxon>Lepraria</taxon>
    </lineage>
</organism>
<comment type="caution">
    <text evidence="6">The sequence shown here is derived from an EMBL/GenBank/DDBJ whole genome shotgun (WGS) entry which is preliminary data.</text>
</comment>
<feature type="compositionally biased region" description="Polar residues" evidence="5">
    <location>
        <begin position="365"/>
        <end position="377"/>
    </location>
</feature>
<keyword evidence="3" id="KW-0433">Leucine-rich repeat</keyword>